<dbReference type="PANTHER" id="PTHR30011:SF16">
    <property type="entry name" value="C2H2 FINGER DOMAIN TRANSCRIPTION FACTOR (EUROFUNG)-RELATED"/>
    <property type="match status" value="1"/>
</dbReference>
<dbReference type="InterPro" id="IPR011251">
    <property type="entry name" value="Luciferase-like_dom"/>
</dbReference>
<keyword evidence="4 7" id="KW-0503">Monooxygenase</keyword>
<evidence type="ECO:0000313" key="8">
    <source>
        <dbReference type="Proteomes" id="UP001269081"/>
    </source>
</evidence>
<feature type="domain" description="Luciferase-like" evidence="6">
    <location>
        <begin position="54"/>
        <end position="337"/>
    </location>
</feature>
<dbReference type="Proteomes" id="UP001269081">
    <property type="component" value="Unassembled WGS sequence"/>
</dbReference>
<name>A0ABU1Y9K7_9FLAO</name>
<dbReference type="InterPro" id="IPR051260">
    <property type="entry name" value="Diverse_substr_monoxygenases"/>
</dbReference>
<dbReference type="PIRSF" id="PIRSF000337">
    <property type="entry name" value="NTA_MOA"/>
    <property type="match status" value="1"/>
</dbReference>
<dbReference type="PANTHER" id="PTHR30011">
    <property type="entry name" value="ALKANESULFONATE MONOOXYGENASE-RELATED"/>
    <property type="match status" value="1"/>
</dbReference>
<reference evidence="7 8" key="1">
    <citation type="submission" date="2023-07" db="EMBL/GenBank/DDBJ databases">
        <title>Sorghum-associated microbial communities from plants grown in Nebraska, USA.</title>
        <authorList>
            <person name="Schachtman D."/>
        </authorList>
    </citation>
    <scope>NUCLEOTIDE SEQUENCE [LARGE SCALE GENOMIC DNA]</scope>
    <source>
        <strain evidence="7 8">4129</strain>
    </source>
</reference>
<dbReference type="NCBIfam" id="TIGR03860">
    <property type="entry name" value="FMN_nitrolo"/>
    <property type="match status" value="1"/>
</dbReference>
<dbReference type="SUPFAM" id="SSF51679">
    <property type="entry name" value="Bacterial luciferase-like"/>
    <property type="match status" value="1"/>
</dbReference>
<proteinExistence type="inferred from homology"/>
<evidence type="ECO:0000256" key="5">
    <source>
        <dbReference type="ARBA" id="ARBA00033748"/>
    </source>
</evidence>
<comment type="caution">
    <text evidence="7">The sequence shown here is derived from an EMBL/GenBank/DDBJ whole genome shotgun (WGS) entry which is preliminary data.</text>
</comment>
<keyword evidence="2" id="KW-0288">FMN</keyword>
<dbReference type="EMBL" id="JAVDWQ010000006">
    <property type="protein sequence ID" value="MDR7210221.1"/>
    <property type="molecule type" value="Genomic_DNA"/>
</dbReference>
<sequence>MESTIQRKVILFNFATQSVRNLQIMEIDKKMLIGLHLGNGYGSQSGAWRFPGVDPESYTSFDTRVKQAQAAERGKFQFIFLPDGPGAIMADIETESPNFNLDVMMTLAAVARETERIGLVATGSTTFNEPFNLARQFKALDVMSHGRAGWNAITSSGEDVAANYGRKIPSSEDRYGRAHEVIQLIQSLWSSWGKDAWIHNQQTGQFANIDQILPINLQGKYVGSRGPLYIPPSEQGQPIIFHAGGSPNAHELAGRFANVVIGAAFTIEDARAQRNAFRESAKSFGRNPDEIKYIAGLMTTIAKDRRTALDRRIQLTEHHFPQRISYLQQMLGIPLDAAQLNEPISKSLLENARPSRYDPRSANALKIAEEGWSLRDILAHGVIDYHPVIVGPGIEAANHMQEWFEAGAADGFWISPDVNFDGIDAFVDEVVPILQKRGLFHQDYEGNTLREHLGAPNQYGIDLRV</sequence>
<evidence type="ECO:0000259" key="6">
    <source>
        <dbReference type="Pfam" id="PF00296"/>
    </source>
</evidence>
<gene>
    <name evidence="7" type="ORF">J2W48_002161</name>
</gene>
<comment type="similarity">
    <text evidence="5">Belongs to the NtaA/SnaA/DszA monooxygenase family.</text>
</comment>
<evidence type="ECO:0000313" key="7">
    <source>
        <dbReference type="EMBL" id="MDR7210221.1"/>
    </source>
</evidence>
<dbReference type="Pfam" id="PF00296">
    <property type="entry name" value="Bac_luciferase"/>
    <property type="match status" value="1"/>
</dbReference>
<protein>
    <submittedName>
        <fullName evidence="7">FMN-dependent oxidoreductase (Nitrilotriacetate monooxygenase family)</fullName>
    </submittedName>
</protein>
<evidence type="ECO:0000256" key="3">
    <source>
        <dbReference type="ARBA" id="ARBA00023002"/>
    </source>
</evidence>
<keyword evidence="1" id="KW-0285">Flavoprotein</keyword>
<dbReference type="InterPro" id="IPR036661">
    <property type="entry name" value="Luciferase-like_sf"/>
</dbReference>
<accession>A0ABU1Y9K7</accession>
<evidence type="ECO:0000256" key="4">
    <source>
        <dbReference type="ARBA" id="ARBA00023033"/>
    </source>
</evidence>
<evidence type="ECO:0000256" key="2">
    <source>
        <dbReference type="ARBA" id="ARBA00022643"/>
    </source>
</evidence>
<dbReference type="InterPro" id="IPR016215">
    <property type="entry name" value="NTA_MOA"/>
</dbReference>
<dbReference type="Gene3D" id="3.20.20.30">
    <property type="entry name" value="Luciferase-like domain"/>
    <property type="match status" value="1"/>
</dbReference>
<evidence type="ECO:0000256" key="1">
    <source>
        <dbReference type="ARBA" id="ARBA00022630"/>
    </source>
</evidence>
<keyword evidence="8" id="KW-1185">Reference proteome</keyword>
<dbReference type="RefSeq" id="WP_310281071.1">
    <property type="nucleotide sequence ID" value="NZ_JAVDWQ010000006.1"/>
</dbReference>
<keyword evidence="3" id="KW-0560">Oxidoreductase</keyword>
<organism evidence="7 8">
    <name type="scientific">Flavobacterium piscis</name>
    <dbReference type="NCBI Taxonomy" id="1114874"/>
    <lineage>
        <taxon>Bacteria</taxon>
        <taxon>Pseudomonadati</taxon>
        <taxon>Bacteroidota</taxon>
        <taxon>Flavobacteriia</taxon>
        <taxon>Flavobacteriales</taxon>
        <taxon>Flavobacteriaceae</taxon>
        <taxon>Flavobacterium</taxon>
    </lineage>
</organism>
<dbReference type="GO" id="GO:0004497">
    <property type="term" value="F:monooxygenase activity"/>
    <property type="evidence" value="ECO:0007669"/>
    <property type="project" value="UniProtKB-KW"/>
</dbReference>